<dbReference type="PROSITE" id="PS00107">
    <property type="entry name" value="PROTEIN_KINASE_ATP"/>
    <property type="match status" value="1"/>
</dbReference>
<dbReference type="GO" id="GO:0004692">
    <property type="term" value="F:cGMP-dependent protein kinase activity"/>
    <property type="evidence" value="ECO:0007669"/>
    <property type="project" value="UniProtKB-EC"/>
</dbReference>
<dbReference type="Gene3D" id="2.60.120.10">
    <property type="entry name" value="Jelly Rolls"/>
    <property type="match status" value="2"/>
</dbReference>
<accession>A0A9P0IM13</accession>
<proteinExistence type="inferred from homology"/>
<evidence type="ECO:0000256" key="10">
    <source>
        <dbReference type="ARBA" id="ARBA00047298"/>
    </source>
</evidence>
<dbReference type="PROSITE" id="PS50011">
    <property type="entry name" value="PROTEIN_KINASE_DOM"/>
    <property type="match status" value="1"/>
</dbReference>
<dbReference type="SMART" id="SM00220">
    <property type="entry name" value="S_TKc"/>
    <property type="match status" value="1"/>
</dbReference>
<dbReference type="PANTHER" id="PTHR24353:SF147">
    <property type="entry name" value="CGMP-DEPENDENT SERINE_THREONIN PROTEIN KINASE-RELATED"/>
    <property type="match status" value="1"/>
</dbReference>
<dbReference type="InterPro" id="IPR002374">
    <property type="entry name" value="cGMP_dep_kinase"/>
</dbReference>
<dbReference type="InterPro" id="IPR000719">
    <property type="entry name" value="Prot_kinase_dom"/>
</dbReference>
<dbReference type="GO" id="GO:0005524">
    <property type="term" value="F:ATP binding"/>
    <property type="evidence" value="ECO:0007669"/>
    <property type="project" value="UniProtKB-UniRule"/>
</dbReference>
<dbReference type="AlphaFoldDB" id="A0A9P0IM13"/>
<protein>
    <recommendedName>
        <fullName evidence="2">cGMP-dependent protein kinase</fullName>
        <ecNumber evidence="2">2.7.11.12</ecNumber>
    </recommendedName>
</protein>
<keyword evidence="3" id="KW-0723">Serine/threonine-protein kinase</keyword>
<reference evidence="18" key="1">
    <citation type="submission" date="2022-01" db="EMBL/GenBank/DDBJ databases">
        <authorList>
            <person name="King R."/>
        </authorList>
    </citation>
    <scope>NUCLEOTIDE SEQUENCE</scope>
</reference>
<dbReference type="SUPFAM" id="SSF51206">
    <property type="entry name" value="cAMP-binding domain-like"/>
    <property type="match status" value="2"/>
</dbReference>
<keyword evidence="7" id="KW-0418">Kinase</keyword>
<evidence type="ECO:0000256" key="7">
    <source>
        <dbReference type="ARBA" id="ARBA00022777"/>
    </source>
</evidence>
<dbReference type="PROSITE" id="PS00108">
    <property type="entry name" value="PROTEIN_KINASE_ST"/>
    <property type="match status" value="1"/>
</dbReference>
<dbReference type="InterPro" id="IPR014710">
    <property type="entry name" value="RmlC-like_jellyroll"/>
</dbReference>
<evidence type="ECO:0000313" key="19">
    <source>
        <dbReference type="Proteomes" id="UP001153620"/>
    </source>
</evidence>
<keyword evidence="6 12" id="KW-0547">Nucleotide-binding</keyword>
<dbReference type="Proteomes" id="UP001153620">
    <property type="component" value="Chromosome 1"/>
</dbReference>
<dbReference type="InterPro" id="IPR008271">
    <property type="entry name" value="Ser/Thr_kinase_AS"/>
</dbReference>
<organism evidence="18 19">
    <name type="scientific">Chironomus riparius</name>
    <dbReference type="NCBI Taxonomy" id="315576"/>
    <lineage>
        <taxon>Eukaryota</taxon>
        <taxon>Metazoa</taxon>
        <taxon>Ecdysozoa</taxon>
        <taxon>Arthropoda</taxon>
        <taxon>Hexapoda</taxon>
        <taxon>Insecta</taxon>
        <taxon>Pterygota</taxon>
        <taxon>Neoptera</taxon>
        <taxon>Endopterygota</taxon>
        <taxon>Diptera</taxon>
        <taxon>Nematocera</taxon>
        <taxon>Chironomoidea</taxon>
        <taxon>Chironomidae</taxon>
        <taxon>Chironominae</taxon>
        <taxon>Chironomus</taxon>
    </lineage>
</organism>
<dbReference type="EMBL" id="OU895877">
    <property type="protein sequence ID" value="CAH1707815.1"/>
    <property type="molecule type" value="Genomic_DNA"/>
</dbReference>
<keyword evidence="13" id="KW-0175">Coiled coil</keyword>
<feature type="domain" description="AGC-kinase C-terminal" evidence="17">
    <location>
        <begin position="1098"/>
        <end position="1148"/>
    </location>
</feature>
<name>A0A9P0IM13_9DIPT</name>
<evidence type="ECO:0000256" key="14">
    <source>
        <dbReference type="SAM" id="MobiDB-lite"/>
    </source>
</evidence>
<dbReference type="GO" id="GO:0005737">
    <property type="term" value="C:cytoplasm"/>
    <property type="evidence" value="ECO:0007669"/>
    <property type="project" value="UniProtKB-ARBA"/>
</dbReference>
<dbReference type="PRINTS" id="PR00104">
    <property type="entry name" value="CGMPKINASE"/>
</dbReference>
<dbReference type="InterPro" id="IPR018488">
    <property type="entry name" value="cNMP-bd_CS"/>
</dbReference>
<evidence type="ECO:0000256" key="5">
    <source>
        <dbReference type="ARBA" id="ARBA00022679"/>
    </source>
</evidence>
<dbReference type="Gene3D" id="1.20.5.490">
    <property type="entry name" value="Single helix bin"/>
    <property type="match status" value="1"/>
</dbReference>
<dbReference type="PROSITE" id="PS50042">
    <property type="entry name" value="CNMP_BINDING_3"/>
    <property type="match status" value="2"/>
</dbReference>
<comment type="similarity">
    <text evidence="1">Belongs to the protein kinase superfamily. AGC Ser/Thr protein kinase family. cGMP subfamily.</text>
</comment>
<evidence type="ECO:0000259" key="16">
    <source>
        <dbReference type="PROSITE" id="PS50042"/>
    </source>
</evidence>
<keyword evidence="5" id="KW-0808">Transferase</keyword>
<dbReference type="GO" id="GO:0030553">
    <property type="term" value="F:cGMP binding"/>
    <property type="evidence" value="ECO:0007669"/>
    <property type="project" value="UniProtKB-KW"/>
</dbReference>
<reference evidence="18" key="2">
    <citation type="submission" date="2022-10" db="EMBL/GenBank/DDBJ databases">
        <authorList>
            <consortium name="ENA_rothamsted_submissions"/>
            <consortium name="culmorum"/>
            <person name="King R."/>
        </authorList>
    </citation>
    <scope>NUCLEOTIDE SEQUENCE</scope>
</reference>
<sequence length="1148" mass="130164">MEKISTTPLAHCNNNNFTGISTTNTTIGGKITTTEAQLLSKKVLNLDFDVAKNAECSVDVQRPVPLRSNFKKSNTCGSFFAKCKCNNHPHHHQTVIPLLEQDEFEKQFRGGRLERNSRKTQSFSHPDTPIIFTEENRYPITSAGDLISNNRYKTSLETIIKAGSQKIEIKHSKRASSPELLCNGNGFDIHPEFQVQVTAKSPTIQNHQENPVPRRPIFKKSSKSFPFPHQRSSSFRSLGDRSFSSSYSVDETSEEIELSGKVSDLLVNENNSSSLKPTTNIVAVEVHCSENHISNGTTENNLKSPKAQPNEKEFLQASQDFLIQSGILGPMGNVASIIKKSSRIKPMLSDPGTKDQIRKTSLVLLGQRYNELKKKRSISESYAQHPLAQDDINSITLHEEIRQLKETIQNRDEEIGRLRREIHKLKSVLHQQAIRNLKCNECNLSSLQAASGIVGTTTTSTFNNGNQNENYYDSVKSSVTSVASMPPLPLQHNNHISHHYNYHHHHQQHINNLNQPNNIKKQGVSGESCDASFIGHSSDILIRKYEKDFKSKQQIKDAISDNDFLKHLDCVQVRELVESMYSRNVDAGEYVIRENEPGNHLYVSADGEFEIEVNGKVLGTLSSGKAFGELAILYNCRRTASIKAIKPYSRVWVLDRRAFQQIMMRTGLQRIEENVNFLKSVPLLKNLSEDVLCKIADVLELEFYPSDAYIIRQGARGDTFFLISQGSVKVTQRIPGSIKEEEIRTLGRGDYFGEQALIKEDKRTANIIALSPGVECLTLDRESFNQHIGDLIELHQRDYGDRDRIYAIKNLKNKQIPIIERSDFLKEYENMELSDLLSLATIGIGGFGRVLLVKHTKDTTLNVFALKQMKKVHIVETKQEEHVFNERKIMLSCADCPFVCRLYRTFRDSKFIYLLMEVCLGGEVWTILRNQGRFDETTTQFIIGCVLEAFEYLHGRGIIYRDLKPENLMLTSNGYVKLVDFGFAKQIGYSTKTFTFCGTPEYVAPEIILNKGHDRAVDYWALGILISELITGTPPFTSSDPLKTYNLILKGIDAIEYPRHVSRSAISLIKKLCRDIPTDRLGYQRNGIDDIRKHKWFQGFDFENLANLTLKPPRISCVNGPLDLSNFDTFTPDYETPPDEMSGWDQNF</sequence>
<dbReference type="FunFam" id="1.10.510.10:FF:000210">
    <property type="entry name" value="Non-specific serine/threonine protein kinase"/>
    <property type="match status" value="1"/>
</dbReference>
<dbReference type="InterPro" id="IPR000961">
    <property type="entry name" value="AGC-kinase_C"/>
</dbReference>
<dbReference type="Pfam" id="PF00069">
    <property type="entry name" value="Pkinase"/>
    <property type="match status" value="1"/>
</dbReference>
<dbReference type="CDD" id="cd00038">
    <property type="entry name" value="CAP_ED"/>
    <property type="match status" value="2"/>
</dbReference>
<dbReference type="InterPro" id="IPR000595">
    <property type="entry name" value="cNMP-bd_dom"/>
</dbReference>
<feature type="domain" description="Protein kinase" evidence="15">
    <location>
        <begin position="836"/>
        <end position="1097"/>
    </location>
</feature>
<evidence type="ECO:0000256" key="3">
    <source>
        <dbReference type="ARBA" id="ARBA00022527"/>
    </source>
</evidence>
<keyword evidence="4" id="KW-0140">cGMP</keyword>
<dbReference type="InterPro" id="IPR035014">
    <property type="entry name" value="STKc_cGK"/>
</dbReference>
<evidence type="ECO:0000256" key="4">
    <source>
        <dbReference type="ARBA" id="ARBA00022535"/>
    </source>
</evidence>
<dbReference type="Gene3D" id="3.30.200.20">
    <property type="entry name" value="Phosphorylase Kinase, domain 1"/>
    <property type="match status" value="1"/>
</dbReference>
<evidence type="ECO:0000313" key="18">
    <source>
        <dbReference type="EMBL" id="CAH1707815.1"/>
    </source>
</evidence>
<dbReference type="EC" id="2.7.11.12" evidence="2"/>
<keyword evidence="19" id="KW-1185">Reference proteome</keyword>
<evidence type="ECO:0000256" key="9">
    <source>
        <dbReference type="ARBA" id="ARBA00022992"/>
    </source>
</evidence>
<dbReference type="PROSITE" id="PS51285">
    <property type="entry name" value="AGC_KINASE_CTER"/>
    <property type="match status" value="1"/>
</dbReference>
<gene>
    <name evidence="18" type="ORF">CHIRRI_LOCUS439</name>
</gene>
<dbReference type="PANTHER" id="PTHR24353">
    <property type="entry name" value="CYCLIC NUCLEOTIDE-DEPENDENT PROTEIN KINASE"/>
    <property type="match status" value="1"/>
</dbReference>
<evidence type="ECO:0000256" key="2">
    <source>
        <dbReference type="ARBA" id="ARBA00012428"/>
    </source>
</evidence>
<dbReference type="SMART" id="SM00100">
    <property type="entry name" value="cNMP"/>
    <property type="match status" value="2"/>
</dbReference>
<evidence type="ECO:0000256" key="11">
    <source>
        <dbReference type="ARBA" id="ARBA00047462"/>
    </source>
</evidence>
<evidence type="ECO:0000259" key="15">
    <source>
        <dbReference type="PROSITE" id="PS50011"/>
    </source>
</evidence>
<keyword evidence="8 12" id="KW-0067">ATP-binding</keyword>
<evidence type="ECO:0000256" key="6">
    <source>
        <dbReference type="ARBA" id="ARBA00022741"/>
    </source>
</evidence>
<comment type="catalytic activity">
    <reaction evidence="11">
        <text>L-seryl-[protein] + ATP = O-phospho-L-seryl-[protein] + ADP + H(+)</text>
        <dbReference type="Rhea" id="RHEA:17989"/>
        <dbReference type="Rhea" id="RHEA-COMP:9863"/>
        <dbReference type="Rhea" id="RHEA-COMP:11604"/>
        <dbReference type="ChEBI" id="CHEBI:15378"/>
        <dbReference type="ChEBI" id="CHEBI:29999"/>
        <dbReference type="ChEBI" id="CHEBI:30616"/>
        <dbReference type="ChEBI" id="CHEBI:83421"/>
        <dbReference type="ChEBI" id="CHEBI:456216"/>
        <dbReference type="EC" id="2.7.11.12"/>
    </reaction>
</comment>
<dbReference type="InterPro" id="IPR017441">
    <property type="entry name" value="Protein_kinase_ATP_BS"/>
</dbReference>
<dbReference type="Gene3D" id="1.10.510.10">
    <property type="entry name" value="Transferase(Phosphotransferase) domain 1"/>
    <property type="match status" value="1"/>
</dbReference>
<dbReference type="InterPro" id="IPR018490">
    <property type="entry name" value="cNMP-bd_dom_sf"/>
</dbReference>
<dbReference type="CDD" id="cd05572">
    <property type="entry name" value="STKc_cGK"/>
    <property type="match status" value="1"/>
</dbReference>
<dbReference type="PROSITE" id="PS00889">
    <property type="entry name" value="CNMP_BINDING_2"/>
    <property type="match status" value="2"/>
</dbReference>
<evidence type="ECO:0000256" key="13">
    <source>
        <dbReference type="SAM" id="Coils"/>
    </source>
</evidence>
<feature type="domain" description="Cyclic nucleotide-binding" evidence="16">
    <location>
        <begin position="683"/>
        <end position="805"/>
    </location>
</feature>
<dbReference type="Pfam" id="PF00027">
    <property type="entry name" value="cNMP_binding"/>
    <property type="match status" value="2"/>
</dbReference>
<evidence type="ECO:0000259" key="17">
    <source>
        <dbReference type="PROSITE" id="PS51285"/>
    </source>
</evidence>
<comment type="catalytic activity">
    <reaction evidence="10">
        <text>L-threonyl-[protein] + ATP = O-phospho-L-threonyl-[protein] + ADP + H(+)</text>
        <dbReference type="Rhea" id="RHEA:46608"/>
        <dbReference type="Rhea" id="RHEA-COMP:11060"/>
        <dbReference type="Rhea" id="RHEA-COMP:11605"/>
        <dbReference type="ChEBI" id="CHEBI:15378"/>
        <dbReference type="ChEBI" id="CHEBI:30013"/>
        <dbReference type="ChEBI" id="CHEBI:30616"/>
        <dbReference type="ChEBI" id="CHEBI:61977"/>
        <dbReference type="ChEBI" id="CHEBI:456216"/>
        <dbReference type="EC" id="2.7.11.12"/>
    </reaction>
</comment>
<dbReference type="FunFam" id="2.60.120.10:FF:000072">
    <property type="entry name" value="cGMP-dependent protein kinase"/>
    <property type="match status" value="1"/>
</dbReference>
<dbReference type="FunFam" id="2.60.120.10:FF:000064">
    <property type="entry name" value="cGMP-dependent protein kinase, isozyme"/>
    <property type="match status" value="1"/>
</dbReference>
<dbReference type="PROSITE" id="PS00888">
    <property type="entry name" value="CNMP_BINDING_1"/>
    <property type="match status" value="1"/>
</dbReference>
<feature type="region of interest" description="Disordered" evidence="14">
    <location>
        <begin position="201"/>
        <end position="233"/>
    </location>
</feature>
<dbReference type="SUPFAM" id="SSF56112">
    <property type="entry name" value="Protein kinase-like (PK-like)"/>
    <property type="match status" value="1"/>
</dbReference>
<feature type="coiled-coil region" evidence="13">
    <location>
        <begin position="401"/>
        <end position="428"/>
    </location>
</feature>
<dbReference type="InterPro" id="IPR011009">
    <property type="entry name" value="Kinase-like_dom_sf"/>
</dbReference>
<evidence type="ECO:0000256" key="12">
    <source>
        <dbReference type="PROSITE-ProRule" id="PRU10141"/>
    </source>
</evidence>
<keyword evidence="9" id="KW-0142">cGMP-binding</keyword>
<feature type="domain" description="Cyclic nucleotide-binding" evidence="16">
    <location>
        <begin position="564"/>
        <end position="680"/>
    </location>
</feature>
<evidence type="ECO:0000256" key="8">
    <source>
        <dbReference type="ARBA" id="ARBA00022840"/>
    </source>
</evidence>
<evidence type="ECO:0000256" key="1">
    <source>
        <dbReference type="ARBA" id="ARBA00006352"/>
    </source>
</evidence>
<feature type="binding site" evidence="12">
    <location>
        <position position="867"/>
    </location>
    <ligand>
        <name>ATP</name>
        <dbReference type="ChEBI" id="CHEBI:30616"/>
    </ligand>
</feature>